<dbReference type="STRING" id="7897.ENSLACP00000000511"/>
<keyword evidence="12" id="KW-0677">Repeat</keyword>
<dbReference type="GO" id="GO:0044218">
    <property type="term" value="C:other organism cell membrane"/>
    <property type="evidence" value="ECO:0007669"/>
    <property type="project" value="UniProtKB-KW"/>
</dbReference>
<dbReference type="Pfam" id="PF21195">
    <property type="entry name" value="EGF_C8A_B_C6"/>
    <property type="match status" value="1"/>
</dbReference>
<dbReference type="HOGENOM" id="CLU_014082_0_0_1"/>
<dbReference type="SUPFAM" id="SSF57535">
    <property type="entry name" value="Complement control module/SCR domain"/>
    <property type="match status" value="2"/>
</dbReference>
<dbReference type="PROSITE" id="PS50923">
    <property type="entry name" value="SUSHI"/>
    <property type="match status" value="2"/>
</dbReference>
<dbReference type="SMART" id="SM00457">
    <property type="entry name" value="MACPF"/>
    <property type="match status" value="1"/>
</dbReference>
<dbReference type="EMBL" id="AFYH01251616">
    <property type="status" value="NOT_ANNOTATED_CDS"/>
    <property type="molecule type" value="Genomic_DNA"/>
</dbReference>
<keyword evidence="9 23" id="KW-0768">Sushi</keyword>
<keyword evidence="14" id="KW-0391">Immunity</keyword>
<evidence type="ECO:0000256" key="9">
    <source>
        <dbReference type="ARBA" id="ARBA00022659"/>
    </source>
</evidence>
<dbReference type="SMART" id="SM00192">
    <property type="entry name" value="LDLa"/>
    <property type="match status" value="1"/>
</dbReference>
<dbReference type="PROSITE" id="PS51412">
    <property type="entry name" value="MACPF_2"/>
    <property type="match status" value="1"/>
</dbReference>
<dbReference type="Pfam" id="PF00090">
    <property type="entry name" value="TSP_1"/>
    <property type="match status" value="1"/>
</dbReference>
<dbReference type="InterPro" id="IPR036055">
    <property type="entry name" value="LDL_receptor-like_sf"/>
</dbReference>
<dbReference type="FunFam" id="4.10.400.10:FF:000065">
    <property type="entry name" value="Transmembrane protease serine 7"/>
    <property type="match status" value="1"/>
</dbReference>
<dbReference type="InterPro" id="IPR000436">
    <property type="entry name" value="Sushi_SCR_CCP_dom"/>
</dbReference>
<evidence type="ECO:0000256" key="10">
    <source>
        <dbReference type="ARBA" id="ARBA00022692"/>
    </source>
</evidence>
<keyword evidence="10" id="KW-0812">Transmembrane</keyword>
<evidence type="ECO:0000256" key="8">
    <source>
        <dbReference type="ARBA" id="ARBA00022588"/>
    </source>
</evidence>
<dbReference type="OMA" id="YYRKNFC"/>
<keyword evidence="8" id="KW-0399">Innate immunity</keyword>
<dbReference type="SMART" id="SM00032">
    <property type="entry name" value="CCP"/>
    <property type="match status" value="2"/>
</dbReference>
<evidence type="ECO:0000256" key="11">
    <source>
        <dbReference type="ARBA" id="ARBA00022729"/>
    </source>
</evidence>
<keyword evidence="16" id="KW-0473">Membrane attack complex</keyword>
<evidence type="ECO:0000256" key="18">
    <source>
        <dbReference type="ARBA" id="ARBA00023157"/>
    </source>
</evidence>
<evidence type="ECO:0000256" key="22">
    <source>
        <dbReference type="PROSITE-ProRule" id="PRU00124"/>
    </source>
</evidence>
<keyword evidence="21" id="KW-1053">Target membrane</keyword>
<feature type="disulfide bond" evidence="23">
    <location>
        <begin position="580"/>
        <end position="607"/>
    </location>
</feature>
<dbReference type="GO" id="GO:0031640">
    <property type="term" value="P:killing of cells of another organism"/>
    <property type="evidence" value="ECO:0007669"/>
    <property type="project" value="UniProtKB-KW"/>
</dbReference>
<comment type="similarity">
    <text evidence="3">Belongs to the complement C6/C7/C8/C9 family.</text>
</comment>
<dbReference type="Proteomes" id="UP000008672">
    <property type="component" value="Unassembled WGS sequence"/>
</dbReference>
<dbReference type="InterPro" id="IPR048828">
    <property type="entry name" value="C6_KAZAL"/>
</dbReference>
<dbReference type="InterPro" id="IPR003884">
    <property type="entry name" value="FacI_MAC"/>
</dbReference>
<dbReference type="FunCoup" id="H2ZSZ0">
    <property type="interactions" value="97"/>
</dbReference>
<evidence type="ECO:0000256" key="21">
    <source>
        <dbReference type="ARBA" id="ARBA00023298"/>
    </source>
</evidence>
<dbReference type="InterPro" id="IPR020863">
    <property type="entry name" value="MACPF_CS"/>
</dbReference>
<feature type="domain" description="MACPF" evidence="25">
    <location>
        <begin position="77"/>
        <end position="426"/>
    </location>
</feature>
<dbReference type="PROSITE" id="PS00279">
    <property type="entry name" value="MACPF_1"/>
    <property type="match status" value="1"/>
</dbReference>
<evidence type="ECO:0000256" key="20">
    <source>
        <dbReference type="ARBA" id="ARBA00023180"/>
    </source>
</evidence>
<evidence type="ECO:0000256" key="17">
    <source>
        <dbReference type="ARBA" id="ARBA00023136"/>
    </source>
</evidence>
<feature type="domain" description="Sushi" evidence="24">
    <location>
        <begin position="610"/>
        <end position="672"/>
    </location>
</feature>
<evidence type="ECO:0000256" key="3">
    <source>
        <dbReference type="ARBA" id="ARBA00009214"/>
    </source>
</evidence>
<evidence type="ECO:0000256" key="4">
    <source>
        <dbReference type="ARBA" id="ARBA00022452"/>
    </source>
</evidence>
<keyword evidence="18 23" id="KW-1015">Disulfide bond</keyword>
<reference evidence="27" key="1">
    <citation type="submission" date="2011-08" db="EMBL/GenBank/DDBJ databases">
        <title>The draft genome of Latimeria chalumnae.</title>
        <authorList>
            <person name="Di Palma F."/>
            <person name="Alfoldi J."/>
            <person name="Johnson J."/>
            <person name="Berlin A."/>
            <person name="Gnerre S."/>
            <person name="Jaffe D."/>
            <person name="MacCallum I."/>
            <person name="Young S."/>
            <person name="Walker B.J."/>
            <person name="Lander E."/>
            <person name="Lindblad-Toh K."/>
        </authorList>
    </citation>
    <scope>NUCLEOTIDE SEQUENCE [LARGE SCALE GENOMIC DNA]</scope>
    <source>
        <strain evidence="27">Wild caught</strain>
    </source>
</reference>
<dbReference type="Gene3D" id="2.10.70.10">
    <property type="entry name" value="Complement Module, domain 1"/>
    <property type="match status" value="2"/>
</dbReference>
<keyword evidence="7" id="KW-1052">Target cell membrane</keyword>
<dbReference type="InterPro" id="IPR023415">
    <property type="entry name" value="LDLR_class-A_CS"/>
</dbReference>
<dbReference type="PROSITE" id="PS50092">
    <property type="entry name" value="TSP1"/>
    <property type="match status" value="1"/>
</dbReference>
<keyword evidence="27" id="KW-1185">Reference proteome</keyword>
<dbReference type="FunFam" id="2.20.100.10:FF:000002">
    <property type="entry name" value="Unc-5 netrin receptor C"/>
    <property type="match status" value="1"/>
</dbReference>
<dbReference type="InterPro" id="IPR000884">
    <property type="entry name" value="TSP1_rpt"/>
</dbReference>
<protein>
    <submittedName>
        <fullName evidence="26">Complement C6</fullName>
    </submittedName>
</protein>
<evidence type="ECO:0000256" key="16">
    <source>
        <dbReference type="ARBA" id="ARBA00023058"/>
    </source>
</evidence>
<keyword evidence="4" id="KW-1134">Transmembrane beta strand</keyword>
<evidence type="ECO:0000313" key="26">
    <source>
        <dbReference type="Ensembl" id="ENSLACP00000000511.1"/>
    </source>
</evidence>
<dbReference type="GeneTree" id="ENSGT00940000156814"/>
<dbReference type="EMBL" id="AFYH01251613">
    <property type="status" value="NOT_ANNOTATED_CDS"/>
    <property type="molecule type" value="Genomic_DNA"/>
</dbReference>
<dbReference type="AlphaFoldDB" id="H2ZSZ0"/>
<reference evidence="26" key="3">
    <citation type="submission" date="2025-09" db="UniProtKB">
        <authorList>
            <consortium name="Ensembl"/>
        </authorList>
    </citation>
    <scope>IDENTIFICATION</scope>
</reference>
<dbReference type="InterPro" id="IPR048831">
    <property type="entry name" value="C8A_B_C6_EGF-like"/>
</dbReference>
<accession>H2ZSZ0</accession>
<dbReference type="Gene3D" id="4.10.400.10">
    <property type="entry name" value="Low-density Lipoprotein Receptor"/>
    <property type="match status" value="1"/>
</dbReference>
<dbReference type="InterPro" id="IPR002172">
    <property type="entry name" value="LDrepeatLR_classA_rpt"/>
</dbReference>
<feature type="domain" description="Sushi" evidence="24">
    <location>
        <begin position="550"/>
        <end position="609"/>
    </location>
</feature>
<dbReference type="EMBL" id="AFYH01251615">
    <property type="status" value="NOT_ANNOTATED_CDS"/>
    <property type="molecule type" value="Genomic_DNA"/>
</dbReference>
<keyword evidence="20" id="KW-0325">Glycoprotein</keyword>
<dbReference type="Pfam" id="PF00057">
    <property type="entry name" value="Ldl_recept_a"/>
    <property type="match status" value="1"/>
</dbReference>
<name>H2ZSZ0_LATCH</name>
<dbReference type="GO" id="GO:0005576">
    <property type="term" value="C:extracellular region"/>
    <property type="evidence" value="ECO:0007669"/>
    <property type="project" value="UniProtKB-SubCell"/>
</dbReference>
<keyword evidence="5" id="KW-0964">Secreted</keyword>
<dbReference type="SMART" id="SM00057">
    <property type="entry name" value="FIMAC"/>
    <property type="match status" value="2"/>
</dbReference>
<dbReference type="PROSITE" id="PS50068">
    <property type="entry name" value="LDLRA_2"/>
    <property type="match status" value="1"/>
</dbReference>
<keyword evidence="11" id="KW-0732">Signal</keyword>
<keyword evidence="19" id="KW-0179">Complement alternate pathway</keyword>
<keyword evidence="15" id="KW-0180">Complement pathway</keyword>
<evidence type="ECO:0000256" key="13">
    <source>
        <dbReference type="ARBA" id="ARBA00022852"/>
    </source>
</evidence>
<dbReference type="InterPro" id="IPR036383">
    <property type="entry name" value="TSP1_rpt_sf"/>
</dbReference>
<dbReference type="PROSITE" id="PS01209">
    <property type="entry name" value="LDLRA_1"/>
    <property type="match status" value="1"/>
</dbReference>
<dbReference type="SUPFAM" id="SSF57424">
    <property type="entry name" value="LDL receptor-like module"/>
    <property type="match status" value="1"/>
</dbReference>
<dbReference type="PANTHER" id="PTHR45742">
    <property type="entry name" value="COMPLEMENT COMPONENT C6"/>
    <property type="match status" value="1"/>
</dbReference>
<dbReference type="SUPFAM" id="SSF82895">
    <property type="entry name" value="TSP-1 type 1 repeat"/>
    <property type="match status" value="1"/>
</dbReference>
<evidence type="ECO:0000313" key="27">
    <source>
        <dbReference type="Proteomes" id="UP000008672"/>
    </source>
</evidence>
<dbReference type="Ensembl" id="ENSLACT00000000513.1">
    <property type="protein sequence ID" value="ENSLACP00000000511.1"/>
    <property type="gene ID" value="ENSLACG00000000453.1"/>
</dbReference>
<evidence type="ECO:0000259" key="24">
    <source>
        <dbReference type="PROSITE" id="PS50923"/>
    </source>
</evidence>
<dbReference type="EMBL" id="AFYH01251612">
    <property type="status" value="NOT_ANNOTATED_CDS"/>
    <property type="molecule type" value="Genomic_DNA"/>
</dbReference>
<evidence type="ECO:0000256" key="14">
    <source>
        <dbReference type="ARBA" id="ARBA00022859"/>
    </source>
</evidence>
<dbReference type="InterPro" id="IPR001862">
    <property type="entry name" value="MAC_perforin"/>
</dbReference>
<organism evidence="26 27">
    <name type="scientific">Latimeria chalumnae</name>
    <name type="common">Coelacanth</name>
    <dbReference type="NCBI Taxonomy" id="7897"/>
    <lineage>
        <taxon>Eukaryota</taxon>
        <taxon>Metazoa</taxon>
        <taxon>Chordata</taxon>
        <taxon>Craniata</taxon>
        <taxon>Vertebrata</taxon>
        <taxon>Euteleostomi</taxon>
        <taxon>Coelacanthiformes</taxon>
        <taxon>Coelacanthidae</taxon>
        <taxon>Latimeria</taxon>
    </lineage>
</organism>
<dbReference type="PROSITE" id="PS00022">
    <property type="entry name" value="EGF_1"/>
    <property type="match status" value="1"/>
</dbReference>
<evidence type="ECO:0000256" key="19">
    <source>
        <dbReference type="ARBA" id="ARBA00023162"/>
    </source>
</evidence>
<evidence type="ECO:0000256" key="15">
    <source>
        <dbReference type="ARBA" id="ARBA00022875"/>
    </source>
</evidence>
<dbReference type="eggNOG" id="ENOG502QPIM">
    <property type="taxonomic scope" value="Eukaryota"/>
</dbReference>
<dbReference type="Bgee" id="ENSLACG00000000453">
    <property type="expression patterns" value="Expressed in pelvic fin and 5 other cell types or tissues"/>
</dbReference>
<dbReference type="InterPro" id="IPR020864">
    <property type="entry name" value="MACPF"/>
</dbReference>
<dbReference type="Gene3D" id="2.20.100.10">
    <property type="entry name" value="Thrombospondin type-1 (TSP1) repeat"/>
    <property type="match status" value="1"/>
</dbReference>
<feature type="disulfide bond" evidence="22">
    <location>
        <begin position="59"/>
        <end position="74"/>
    </location>
</feature>
<dbReference type="InterPro" id="IPR000742">
    <property type="entry name" value="EGF"/>
</dbReference>
<sequence>QFRSRSLLRPSQFGGQDCTEQLVDWRRCFPSKLCKIEELDCKDKFFCENGRCVPNNLICNGESDCGDNSDERDCGPIRKVCNRIFESIPGVQLMGNGYNLMAGDIRGEVLDNTYYGGKCNTVRTLDVRKRFRIPENLENITFEITDSHQTINTQYDQCINLPTGLERERERKSNPNLVGNYWIPFPCSHKNMTKTNLVQQRGIKKPKLRSITKDSKFIRIHKVIATSKFKLKQRNLHLANTFLKALNNLPLDYNYELYSRIFDDFGTHYFTSGSLGGTYDLLYQYSREDLKSSGLTDSDAKECVKTETTKRFLFSKKKKVTQKCTRNMMSEKYEGSFLQSSERSISLVKGGRAEYAAALAWEKDGAFPHDNVFTNWLESTKENPSVVEYELAPLLDLMKNIPCAVTRRQNLQRALVKYLENFDPCRCAPCPNNGRPVLSGSNCMCVCQPGTYGEYCEKLAPDYTSVAVDGYWSCWSSWSSCDGSFKRRRTRECNNPSPLNGGKSCTGDQIQEVDCHISIFMDKGAVCINDDEAQKEVDDRVDPDNEPAISGCRKPIPPENGYLRTEKKVYEVGEETEVYCMTGHELLGYQFFRCLPDGTWRQEKVECIKQTCSRPPTSASVSLSPFKLEYNIGDKIYLSCSAGMRVTGQTSYKCGTDLSWKPPITRELSCEKALLTGPESGCRLGEKRIGSECVCMSPEEDCGHYLEELCVFSVATESSFTTSSCHFLAERCLGQKQLHFLNLGSCHDVNLQWAIDRTNLSLASTKKETCGYDNCYDWENCLVDTQCTCLLPYQCPQDAHQAFCIQMGSRKIKKTVNLCFLGALKCAGLKAEILHDGKCLE</sequence>
<dbReference type="GO" id="GO:0006957">
    <property type="term" value="P:complement activation, alternative pathway"/>
    <property type="evidence" value="ECO:0007669"/>
    <property type="project" value="UniProtKB-KW"/>
</dbReference>
<dbReference type="PRINTS" id="PR00764">
    <property type="entry name" value="COMPLEMENTC9"/>
</dbReference>
<keyword evidence="13" id="KW-0204">Cytolysis</keyword>
<evidence type="ECO:0000256" key="2">
    <source>
        <dbReference type="ARBA" id="ARBA00004613"/>
    </source>
</evidence>
<dbReference type="InterPro" id="IPR035976">
    <property type="entry name" value="Sushi/SCR/CCP_sf"/>
</dbReference>
<reference evidence="26" key="2">
    <citation type="submission" date="2025-08" db="UniProtKB">
        <authorList>
            <consortium name="Ensembl"/>
        </authorList>
    </citation>
    <scope>IDENTIFICATION</scope>
</reference>
<keyword evidence="6" id="KW-0245">EGF-like domain</keyword>
<dbReference type="Pfam" id="PF01823">
    <property type="entry name" value="MACPF"/>
    <property type="match status" value="1"/>
</dbReference>
<dbReference type="SMART" id="SM00209">
    <property type="entry name" value="TSP1"/>
    <property type="match status" value="1"/>
</dbReference>
<evidence type="ECO:0000256" key="23">
    <source>
        <dbReference type="PROSITE-ProRule" id="PRU00302"/>
    </source>
</evidence>
<evidence type="ECO:0000256" key="5">
    <source>
        <dbReference type="ARBA" id="ARBA00022525"/>
    </source>
</evidence>
<dbReference type="CDD" id="cd00112">
    <property type="entry name" value="LDLa"/>
    <property type="match status" value="1"/>
</dbReference>
<evidence type="ECO:0000256" key="1">
    <source>
        <dbReference type="ARBA" id="ARBA00004276"/>
    </source>
</evidence>
<evidence type="ECO:0000256" key="6">
    <source>
        <dbReference type="ARBA" id="ARBA00022536"/>
    </source>
</evidence>
<dbReference type="InParanoid" id="H2ZSZ0"/>
<gene>
    <name evidence="26" type="primary">C6</name>
</gene>
<evidence type="ECO:0000256" key="7">
    <source>
        <dbReference type="ARBA" id="ARBA00022537"/>
    </source>
</evidence>
<keyword evidence="17" id="KW-0472">Membrane</keyword>
<comment type="caution">
    <text evidence="23">Lacks conserved residue(s) required for the propagation of feature annotation.</text>
</comment>
<dbReference type="EMBL" id="AFYH01251617">
    <property type="status" value="NOT_ANNOTATED_CDS"/>
    <property type="molecule type" value="Genomic_DNA"/>
</dbReference>
<dbReference type="Pfam" id="PF21288">
    <property type="entry name" value="Kazal_C6"/>
    <property type="match status" value="1"/>
</dbReference>
<dbReference type="GO" id="GO:0005579">
    <property type="term" value="C:membrane attack complex"/>
    <property type="evidence" value="ECO:0007669"/>
    <property type="project" value="UniProtKB-KW"/>
</dbReference>
<dbReference type="Pfam" id="PF00084">
    <property type="entry name" value="Sushi"/>
    <property type="match status" value="2"/>
</dbReference>
<evidence type="ECO:0000259" key="25">
    <source>
        <dbReference type="PROSITE" id="PS51412"/>
    </source>
</evidence>
<feature type="disulfide bond" evidence="22">
    <location>
        <begin position="47"/>
        <end position="65"/>
    </location>
</feature>
<dbReference type="GO" id="GO:0006958">
    <property type="term" value="P:complement activation, classical pathway"/>
    <property type="evidence" value="ECO:0007669"/>
    <property type="project" value="UniProtKB-KW"/>
</dbReference>
<dbReference type="CDD" id="cd00033">
    <property type="entry name" value="CCP"/>
    <property type="match status" value="2"/>
</dbReference>
<dbReference type="EMBL" id="AFYH01251614">
    <property type="status" value="NOT_ANNOTATED_CDS"/>
    <property type="molecule type" value="Genomic_DNA"/>
</dbReference>
<comment type="subcellular location">
    <subcellularLocation>
        <location evidence="2">Secreted</location>
    </subcellularLocation>
    <subcellularLocation>
        <location evidence="1">Target cell membrane</location>
        <topology evidence="1">Multi-pass membrane protein</topology>
    </subcellularLocation>
</comment>
<evidence type="ECO:0000256" key="12">
    <source>
        <dbReference type="ARBA" id="ARBA00022737"/>
    </source>
</evidence>
<dbReference type="Gene3D" id="3.30.60.30">
    <property type="match status" value="2"/>
</dbReference>
<proteinExistence type="inferred from homology"/>
<dbReference type="PANTHER" id="PTHR45742:SF4">
    <property type="entry name" value="COMPLEMENT COMPONENT C6"/>
    <property type="match status" value="1"/>
</dbReference>